<accession>A0A0L0F634</accession>
<feature type="non-terminal residue" evidence="1">
    <location>
        <position position="1"/>
    </location>
</feature>
<gene>
    <name evidence="1" type="ORF">SARC_15267</name>
</gene>
<dbReference type="RefSeq" id="XP_014146082.1">
    <property type="nucleotide sequence ID" value="XM_014290607.1"/>
</dbReference>
<dbReference type="OrthoDB" id="2127056at2759"/>
<sequence>VAMCGASNTTIEDIGKCPWVKANMDIADVPTFLGGGCVCPAGCVEGVDNNRTTHMGDD</sequence>
<name>A0A0L0F634_9EUKA</name>
<evidence type="ECO:0000313" key="1">
    <source>
        <dbReference type="EMBL" id="KNC72180.1"/>
    </source>
</evidence>
<keyword evidence="2" id="KW-1185">Reference proteome</keyword>
<dbReference type="GeneID" id="25915771"/>
<evidence type="ECO:0000313" key="2">
    <source>
        <dbReference type="Proteomes" id="UP000054560"/>
    </source>
</evidence>
<protein>
    <submittedName>
        <fullName evidence="1">Uncharacterized protein</fullName>
    </submittedName>
</protein>
<dbReference type="EMBL" id="KQ247449">
    <property type="protein sequence ID" value="KNC72180.1"/>
    <property type="molecule type" value="Genomic_DNA"/>
</dbReference>
<dbReference type="AlphaFoldDB" id="A0A0L0F634"/>
<dbReference type="Proteomes" id="UP000054560">
    <property type="component" value="Unassembled WGS sequence"/>
</dbReference>
<reference evidence="1 2" key="1">
    <citation type="submission" date="2011-02" db="EMBL/GenBank/DDBJ databases">
        <title>The Genome Sequence of Sphaeroforma arctica JP610.</title>
        <authorList>
            <consortium name="The Broad Institute Genome Sequencing Platform"/>
            <person name="Russ C."/>
            <person name="Cuomo C."/>
            <person name="Young S.K."/>
            <person name="Zeng Q."/>
            <person name="Gargeya S."/>
            <person name="Alvarado L."/>
            <person name="Berlin A."/>
            <person name="Chapman S.B."/>
            <person name="Chen Z."/>
            <person name="Freedman E."/>
            <person name="Gellesch M."/>
            <person name="Goldberg J."/>
            <person name="Griggs A."/>
            <person name="Gujja S."/>
            <person name="Heilman E."/>
            <person name="Heiman D."/>
            <person name="Howarth C."/>
            <person name="Mehta T."/>
            <person name="Neiman D."/>
            <person name="Pearson M."/>
            <person name="Roberts A."/>
            <person name="Saif S."/>
            <person name="Shea T."/>
            <person name="Shenoy N."/>
            <person name="Sisk P."/>
            <person name="Stolte C."/>
            <person name="Sykes S."/>
            <person name="White J."/>
            <person name="Yandava C."/>
            <person name="Burger G."/>
            <person name="Gray M.W."/>
            <person name="Holland P.W.H."/>
            <person name="King N."/>
            <person name="Lang F.B.F."/>
            <person name="Roger A.J."/>
            <person name="Ruiz-Trillo I."/>
            <person name="Haas B."/>
            <person name="Nusbaum C."/>
            <person name="Birren B."/>
        </authorList>
    </citation>
    <scope>NUCLEOTIDE SEQUENCE [LARGE SCALE GENOMIC DNA]</scope>
    <source>
        <strain evidence="1 2">JP610</strain>
    </source>
</reference>
<proteinExistence type="predicted"/>
<organism evidence="1 2">
    <name type="scientific">Sphaeroforma arctica JP610</name>
    <dbReference type="NCBI Taxonomy" id="667725"/>
    <lineage>
        <taxon>Eukaryota</taxon>
        <taxon>Ichthyosporea</taxon>
        <taxon>Ichthyophonida</taxon>
        <taxon>Sphaeroforma</taxon>
    </lineage>
</organism>